<evidence type="ECO:0000256" key="3">
    <source>
        <dbReference type="PROSITE-ProRule" id="PRU00221"/>
    </source>
</evidence>
<dbReference type="PANTHER" id="PTHR22847:SF637">
    <property type="entry name" value="WD REPEAT DOMAIN 5B"/>
    <property type="match status" value="1"/>
</dbReference>
<feature type="repeat" description="WD" evidence="3">
    <location>
        <begin position="828"/>
        <end position="859"/>
    </location>
</feature>
<protein>
    <submittedName>
        <fullName evidence="6">TIR domain-containing protein</fullName>
    </submittedName>
</protein>
<accession>A0ABX0GZT2</accession>
<keyword evidence="4" id="KW-0812">Transmembrane</keyword>
<comment type="caution">
    <text evidence="6">The sequence shown here is derived from an EMBL/GenBank/DDBJ whole genome shotgun (WGS) entry which is preliminary data.</text>
</comment>
<evidence type="ECO:0000313" key="7">
    <source>
        <dbReference type="Proteomes" id="UP000800981"/>
    </source>
</evidence>
<evidence type="ECO:0000313" key="6">
    <source>
        <dbReference type="EMBL" id="NHC16327.1"/>
    </source>
</evidence>
<dbReference type="InterPro" id="IPR020472">
    <property type="entry name" value="WD40_PAC1"/>
</dbReference>
<evidence type="ECO:0000256" key="2">
    <source>
        <dbReference type="ARBA" id="ARBA00022737"/>
    </source>
</evidence>
<dbReference type="PRINTS" id="PR00320">
    <property type="entry name" value="GPROTEINBRPT"/>
</dbReference>
<dbReference type="EMBL" id="JAANNP010000133">
    <property type="protein sequence ID" value="NHC16327.1"/>
    <property type="molecule type" value="Genomic_DNA"/>
</dbReference>
<evidence type="ECO:0000259" key="5">
    <source>
        <dbReference type="PROSITE" id="PS50104"/>
    </source>
</evidence>
<dbReference type="PROSITE" id="PS00678">
    <property type="entry name" value="WD_REPEATS_1"/>
    <property type="match status" value="3"/>
</dbReference>
<feature type="repeat" description="WD" evidence="3">
    <location>
        <begin position="860"/>
        <end position="901"/>
    </location>
</feature>
<keyword evidence="4" id="KW-0472">Membrane</keyword>
<feature type="repeat" description="WD" evidence="3">
    <location>
        <begin position="617"/>
        <end position="658"/>
    </location>
</feature>
<dbReference type="PROSITE" id="PS50104">
    <property type="entry name" value="TIR"/>
    <property type="match status" value="1"/>
</dbReference>
<evidence type="ECO:0000256" key="4">
    <source>
        <dbReference type="SAM" id="Phobius"/>
    </source>
</evidence>
<keyword evidence="4" id="KW-1133">Transmembrane helix</keyword>
<feature type="repeat" description="WD" evidence="3">
    <location>
        <begin position="776"/>
        <end position="808"/>
    </location>
</feature>
<keyword evidence="1 3" id="KW-0853">WD repeat</keyword>
<feature type="repeat" description="WD" evidence="3">
    <location>
        <begin position="322"/>
        <end position="362"/>
    </location>
</feature>
<dbReference type="Proteomes" id="UP000800981">
    <property type="component" value="Unassembled WGS sequence"/>
</dbReference>
<dbReference type="SUPFAM" id="SSF52200">
    <property type="entry name" value="Toll/Interleukin receptor TIR domain"/>
    <property type="match status" value="1"/>
</dbReference>
<feature type="transmembrane region" description="Helical" evidence="4">
    <location>
        <begin position="192"/>
        <end position="215"/>
    </location>
</feature>
<dbReference type="PROSITE" id="PS50082">
    <property type="entry name" value="WD_REPEATS_2"/>
    <property type="match status" value="10"/>
</dbReference>
<dbReference type="SMART" id="SM00320">
    <property type="entry name" value="WD40"/>
    <property type="match status" value="13"/>
</dbReference>
<feature type="repeat" description="WD" evidence="3">
    <location>
        <begin position="374"/>
        <end position="407"/>
    </location>
</feature>
<feature type="repeat" description="WD" evidence="3">
    <location>
        <begin position="280"/>
        <end position="321"/>
    </location>
</feature>
<dbReference type="InterPro" id="IPR001680">
    <property type="entry name" value="WD40_rpt"/>
</dbReference>
<dbReference type="RefSeq" id="WP_166284777.1">
    <property type="nucleotide sequence ID" value="NZ_JAANNP010000133.1"/>
</dbReference>
<dbReference type="PROSITE" id="PS50294">
    <property type="entry name" value="WD_REPEATS_REGION"/>
    <property type="match status" value="5"/>
</dbReference>
<organism evidence="6 7">
    <name type="scientific">Motilibacter deserti</name>
    <dbReference type="NCBI Taxonomy" id="2714956"/>
    <lineage>
        <taxon>Bacteria</taxon>
        <taxon>Bacillati</taxon>
        <taxon>Actinomycetota</taxon>
        <taxon>Actinomycetes</taxon>
        <taxon>Motilibacterales</taxon>
        <taxon>Motilibacteraceae</taxon>
        <taxon>Motilibacter</taxon>
    </lineage>
</organism>
<feature type="repeat" description="WD" evidence="3">
    <location>
        <begin position="408"/>
        <end position="452"/>
    </location>
</feature>
<dbReference type="InterPro" id="IPR035897">
    <property type="entry name" value="Toll_tir_struct_dom_sf"/>
</dbReference>
<feature type="domain" description="TIR" evidence="5">
    <location>
        <begin position="4"/>
        <end position="152"/>
    </location>
</feature>
<feature type="repeat" description="WD" evidence="3">
    <location>
        <begin position="495"/>
        <end position="536"/>
    </location>
</feature>
<name>A0ABX0GZT2_9ACTN</name>
<dbReference type="PANTHER" id="PTHR22847">
    <property type="entry name" value="WD40 REPEAT PROTEIN"/>
    <property type="match status" value="1"/>
</dbReference>
<dbReference type="SMART" id="SM00255">
    <property type="entry name" value="TIR"/>
    <property type="match status" value="1"/>
</dbReference>
<dbReference type="Pfam" id="PF00400">
    <property type="entry name" value="WD40"/>
    <property type="match status" value="10"/>
</dbReference>
<reference evidence="6 7" key="1">
    <citation type="submission" date="2020-03" db="EMBL/GenBank/DDBJ databases">
        <title>Two novel Motilibacter sp.</title>
        <authorList>
            <person name="Liu S."/>
        </authorList>
    </citation>
    <scope>NUCLEOTIDE SEQUENCE [LARGE SCALE GENOMIC DNA]</scope>
    <source>
        <strain evidence="6 7">E257</strain>
    </source>
</reference>
<keyword evidence="7" id="KW-1185">Reference proteome</keyword>
<dbReference type="InterPro" id="IPR019775">
    <property type="entry name" value="WD40_repeat_CS"/>
</dbReference>
<sequence length="927" mass="99449">MQTIDYSAFISYSHAGDGRLAPALRHGLQAFAKPWHALRALRVFCDSASMRANAGLWTSLEAALASSAFFVLLASPDAAASRWVGREVEFWRANKRSENCLIVLTEGELQWDPVTGDFDWTRTTALPPQCKGMFGEEPLYVDLRWARTADDLSLRHPRFRSAVAEVAAALHGRPKDELIGEDVRLHRRARRLALTAVASLVALTLLSVGGAVVALDQRESARQQARVALSRQLAVQAAASATVNPRLSQLQSLAAWQSMHTVEARGQLLTAQRQNYDGTFVGHAGRVRTLDVSPDGRLLASGGDDSTVRLWDTASRTQVAKLEGHDSAVLAVAFSPDGSTLASGKLGRTGDEQTIKIWDVRTRTLRTGLSPGSVSTVAFSPDGLLAYALADKQVHLWDLQSGREVRRLAGHTGFISTIAFSPDGRRIATGSNTDGDNGVRLWDARSGRLLKAFSGHLAAVSDLAFSPDGALLASASRDASVRLWNVPALAFERQLLAGDDTLYTVAFSGNGKQVLAGGALEFVHVWDVDDGERNANHIGPTTGLWSVAVSRDGRSVYASDELGTITRWERGVSAFDAGARINGAAYSGDGSLLATASDDGTVRISDAGTLKPLHLLVHPRRAMASGVVFSPDGRRVASTWTDNTVRIWDARTGRALHSYEFGRCPLRATCQAQSLSFDSTGTRLLVTRGPLIDRNDLRSLSSEHDQVAVLDVEHGRWTVLWEPTDEAAGSGADTSAMLVVHSARGGAFAAGLSDGRVLLWDDESLEPLPGLPAPPGSGDELPTTGLAFSPDGRTLVAGHASGLVQWWDPASRTVEHRRQSGSSYPRGIHYSPDGRTIAIGGEDGLVRLWDADSRTVSATITAHGLMTNGLAISPDSRTLVTTSDDSTAHVYSLDARVAVERLCRSLRGPSLQQEWDALDAAVPEHPC</sequence>
<feature type="repeat" description="WD" evidence="3">
    <location>
        <begin position="453"/>
        <end position="486"/>
    </location>
</feature>
<keyword evidence="2" id="KW-0677">Repeat</keyword>
<dbReference type="Pfam" id="PF13676">
    <property type="entry name" value="TIR_2"/>
    <property type="match status" value="1"/>
</dbReference>
<dbReference type="SUPFAM" id="SSF50978">
    <property type="entry name" value="WD40 repeat-like"/>
    <property type="match status" value="2"/>
</dbReference>
<gene>
    <name evidence="6" type="ORF">G9H71_21310</name>
</gene>
<dbReference type="Gene3D" id="2.130.10.10">
    <property type="entry name" value="YVTN repeat-like/Quinoprotein amine dehydrogenase"/>
    <property type="match status" value="5"/>
</dbReference>
<evidence type="ECO:0000256" key="1">
    <source>
        <dbReference type="ARBA" id="ARBA00022574"/>
    </source>
</evidence>
<dbReference type="CDD" id="cd00200">
    <property type="entry name" value="WD40"/>
    <property type="match status" value="1"/>
</dbReference>
<dbReference type="InterPro" id="IPR015943">
    <property type="entry name" value="WD40/YVTN_repeat-like_dom_sf"/>
</dbReference>
<dbReference type="Gene3D" id="3.40.50.10140">
    <property type="entry name" value="Toll/interleukin-1 receptor homology (TIR) domain"/>
    <property type="match status" value="1"/>
</dbReference>
<proteinExistence type="predicted"/>
<dbReference type="InterPro" id="IPR000157">
    <property type="entry name" value="TIR_dom"/>
</dbReference>
<dbReference type="InterPro" id="IPR036322">
    <property type="entry name" value="WD40_repeat_dom_sf"/>
</dbReference>